<keyword evidence="5" id="KW-0813">Transport</keyword>
<evidence type="ECO:0000256" key="2">
    <source>
        <dbReference type="ARBA" id="ARBA00022692"/>
    </source>
</evidence>
<evidence type="ECO:0000256" key="3">
    <source>
        <dbReference type="ARBA" id="ARBA00023136"/>
    </source>
</evidence>
<dbReference type="PANTHER" id="PTHR46982:SF1">
    <property type="entry name" value="CITRATE_OXOGLUTARATE CARRIER PROTEIN"/>
    <property type="match status" value="1"/>
</dbReference>
<comment type="subcellular location">
    <subcellularLocation>
        <location evidence="1">Membrane</location>
        <topology evidence="1">Multi-pass membrane protein</topology>
    </subcellularLocation>
</comment>
<evidence type="ECO:0000256" key="5">
    <source>
        <dbReference type="RuleBase" id="RU000488"/>
    </source>
</evidence>
<dbReference type="GeneID" id="17269286"/>
<keyword evidence="3 4" id="KW-0472">Membrane</keyword>
<feature type="repeat" description="Solcar" evidence="4">
    <location>
        <begin position="109"/>
        <end position="191"/>
    </location>
</feature>
<protein>
    <recommendedName>
        <fullName evidence="8">Mitochondrial carrier protein</fullName>
    </recommendedName>
</protein>
<dbReference type="eggNOG" id="KOG0756">
    <property type="taxonomic scope" value="Eukaryota"/>
</dbReference>
<evidence type="ECO:0000256" key="4">
    <source>
        <dbReference type="PROSITE-ProRule" id="PRU00282"/>
    </source>
</evidence>
<dbReference type="GeneID" id="17268316"/>
<comment type="similarity">
    <text evidence="5">Belongs to the mitochondrial carrier (TC 2.A.29) family.</text>
</comment>
<dbReference type="Gene3D" id="1.50.40.10">
    <property type="entry name" value="Mitochondrial carrier domain"/>
    <property type="match status" value="1"/>
</dbReference>
<dbReference type="GO" id="GO:0006843">
    <property type="term" value="P:mitochondrial citrate transmembrane transport"/>
    <property type="evidence" value="ECO:0007669"/>
    <property type="project" value="TreeGrafter"/>
</dbReference>
<dbReference type="GO" id="GO:0016020">
    <property type="term" value="C:membrane"/>
    <property type="evidence" value="ECO:0007669"/>
    <property type="project" value="UniProtKB-SubCell"/>
</dbReference>
<reference evidence="7" key="1">
    <citation type="journal article" date="2013" name="Nature">
        <title>Pan genome of the phytoplankton Emiliania underpins its global distribution.</title>
        <authorList>
            <person name="Read B.A."/>
            <person name="Kegel J."/>
            <person name="Klute M.J."/>
            <person name="Kuo A."/>
            <person name="Lefebvre S.C."/>
            <person name="Maumus F."/>
            <person name="Mayer C."/>
            <person name="Miller J."/>
            <person name="Monier A."/>
            <person name="Salamov A."/>
            <person name="Young J."/>
            <person name="Aguilar M."/>
            <person name="Claverie J.M."/>
            <person name="Frickenhaus S."/>
            <person name="Gonzalez K."/>
            <person name="Herman E.K."/>
            <person name="Lin Y.C."/>
            <person name="Napier J."/>
            <person name="Ogata H."/>
            <person name="Sarno A.F."/>
            <person name="Shmutz J."/>
            <person name="Schroeder D."/>
            <person name="de Vargas C."/>
            <person name="Verret F."/>
            <person name="von Dassow P."/>
            <person name="Valentin K."/>
            <person name="Van de Peer Y."/>
            <person name="Wheeler G."/>
            <person name="Dacks J.B."/>
            <person name="Delwiche C.F."/>
            <person name="Dyhrman S.T."/>
            <person name="Glockner G."/>
            <person name="John U."/>
            <person name="Richards T."/>
            <person name="Worden A.Z."/>
            <person name="Zhang X."/>
            <person name="Grigoriev I.V."/>
            <person name="Allen A.E."/>
            <person name="Bidle K."/>
            <person name="Borodovsky M."/>
            <person name="Bowler C."/>
            <person name="Brownlee C."/>
            <person name="Cock J.M."/>
            <person name="Elias M."/>
            <person name="Gladyshev V.N."/>
            <person name="Groth M."/>
            <person name="Guda C."/>
            <person name="Hadaegh A."/>
            <person name="Iglesias-Rodriguez M.D."/>
            <person name="Jenkins J."/>
            <person name="Jones B.M."/>
            <person name="Lawson T."/>
            <person name="Leese F."/>
            <person name="Lindquist E."/>
            <person name="Lobanov A."/>
            <person name="Lomsadze A."/>
            <person name="Malik S.B."/>
            <person name="Marsh M.E."/>
            <person name="Mackinder L."/>
            <person name="Mock T."/>
            <person name="Mueller-Roeber B."/>
            <person name="Pagarete A."/>
            <person name="Parker M."/>
            <person name="Probert I."/>
            <person name="Quesneville H."/>
            <person name="Raines C."/>
            <person name="Rensing S.A."/>
            <person name="Riano-Pachon D.M."/>
            <person name="Richier S."/>
            <person name="Rokitta S."/>
            <person name="Shiraiwa Y."/>
            <person name="Soanes D.M."/>
            <person name="van der Giezen M."/>
            <person name="Wahlund T.M."/>
            <person name="Williams B."/>
            <person name="Wilson W."/>
            <person name="Wolfe G."/>
            <person name="Wurch L.L."/>
        </authorList>
    </citation>
    <scope>NUCLEOTIDE SEQUENCE</scope>
</reference>
<name>A0A0D3JJM6_EMIH1</name>
<dbReference type="RefSeq" id="XP_005775198.1">
    <property type="nucleotide sequence ID" value="XM_005775141.1"/>
</dbReference>
<dbReference type="Proteomes" id="UP000013827">
    <property type="component" value="Unassembled WGS sequence"/>
</dbReference>
<dbReference type="PANTHER" id="PTHR46982">
    <property type="entry name" value="CITRATE/OXOGLUTARATE CARRIER PROTEIN"/>
    <property type="match status" value="1"/>
</dbReference>
<evidence type="ECO:0008006" key="8">
    <source>
        <dbReference type="Google" id="ProtNLM"/>
    </source>
</evidence>
<dbReference type="PaxDb" id="2903-EOD22769"/>
<dbReference type="Pfam" id="PF00153">
    <property type="entry name" value="Mito_carr"/>
    <property type="match status" value="3"/>
</dbReference>
<dbReference type="GO" id="GO:0005739">
    <property type="term" value="C:mitochondrion"/>
    <property type="evidence" value="ECO:0007669"/>
    <property type="project" value="TreeGrafter"/>
</dbReference>
<dbReference type="OMA" id="VMGPCTY"/>
<dbReference type="EnsemblProtists" id="EOD22769">
    <property type="protein sequence ID" value="EOD22769"/>
    <property type="gene ID" value="EMIHUDRAFT_432033"/>
</dbReference>
<dbReference type="STRING" id="2903.R1EPF7"/>
<reference evidence="6" key="2">
    <citation type="submission" date="2024-10" db="UniProtKB">
        <authorList>
            <consortium name="EnsemblProtists"/>
        </authorList>
    </citation>
    <scope>IDENTIFICATION</scope>
</reference>
<dbReference type="InterPro" id="IPR018108">
    <property type="entry name" value="MCP_transmembrane"/>
</dbReference>
<sequence length="309" mass="32563">MASVTSLRKLLDAIVGEEGSARSKFVDGTVLQTISTLTLGQPFEVWKTRMGRHRTETTVGSFRHILHSGGVRAFYAGTGPKLVESATKGGVLLVAKDAIQESLKGAGVSSTTAGFVGGAGGGVAQTVVMGPCTYLVTAMVLGKEQSVWGIMRRTWASKGLLGFYPGGSAIAARQASNWASRVGFTEAVRTKMKAAHGDPTRRLSIHEECWAGIIGGVLSCWNHPFEVARIEMQARALSGEPAVGMIAVLRQVHAESGVGGLFQGLIPRMGTNVWLTLFLVSGANIVKQCREGSTEAICTASANPQHHCA</sequence>
<dbReference type="GO" id="GO:0015742">
    <property type="term" value="P:alpha-ketoglutarate transport"/>
    <property type="evidence" value="ECO:0007669"/>
    <property type="project" value="TreeGrafter"/>
</dbReference>
<feature type="repeat" description="Solcar" evidence="4">
    <location>
        <begin position="203"/>
        <end position="289"/>
    </location>
</feature>
<accession>A0A0D3JJM6</accession>
<dbReference type="InterPro" id="IPR053017">
    <property type="entry name" value="Mito_Cit/Oxoglu_Carrier"/>
</dbReference>
<dbReference type="EnsemblProtists" id="EOD23711">
    <property type="protein sequence ID" value="EOD23711"/>
    <property type="gene ID" value="EMIHUDRAFT_443991"/>
</dbReference>
<dbReference type="SUPFAM" id="SSF103506">
    <property type="entry name" value="Mitochondrial carrier"/>
    <property type="match status" value="1"/>
</dbReference>
<dbReference type="RefSeq" id="XP_005776140.1">
    <property type="nucleotide sequence ID" value="XM_005776083.1"/>
</dbReference>
<evidence type="ECO:0000256" key="1">
    <source>
        <dbReference type="ARBA" id="ARBA00004141"/>
    </source>
</evidence>
<dbReference type="KEGG" id="ehx:EMIHUDRAFT_432033"/>
<keyword evidence="7" id="KW-1185">Reference proteome</keyword>
<dbReference type="InterPro" id="IPR023395">
    <property type="entry name" value="MCP_dom_sf"/>
</dbReference>
<dbReference type="KEGG" id="ehx:EMIHUDRAFT_443991"/>
<dbReference type="GO" id="GO:0005371">
    <property type="term" value="F:tricarboxylate secondary active transmembrane transporter activity"/>
    <property type="evidence" value="ECO:0007669"/>
    <property type="project" value="TreeGrafter"/>
</dbReference>
<organism evidence="6 7">
    <name type="scientific">Emiliania huxleyi (strain CCMP1516)</name>
    <dbReference type="NCBI Taxonomy" id="280463"/>
    <lineage>
        <taxon>Eukaryota</taxon>
        <taxon>Haptista</taxon>
        <taxon>Haptophyta</taxon>
        <taxon>Prymnesiophyceae</taxon>
        <taxon>Isochrysidales</taxon>
        <taxon>Noelaerhabdaceae</taxon>
        <taxon>Emiliania</taxon>
    </lineage>
</organism>
<proteinExistence type="inferred from homology"/>
<feature type="repeat" description="Solcar" evidence="4">
    <location>
        <begin position="19"/>
        <end position="102"/>
    </location>
</feature>
<dbReference type="PROSITE" id="PS50920">
    <property type="entry name" value="SOLCAR"/>
    <property type="match status" value="3"/>
</dbReference>
<dbReference type="HOGENOM" id="CLU_052717_0_0_1"/>
<evidence type="ECO:0000313" key="6">
    <source>
        <dbReference type="EnsemblProtists" id="EOD23711"/>
    </source>
</evidence>
<keyword evidence="2 4" id="KW-0812">Transmembrane</keyword>
<dbReference type="AlphaFoldDB" id="A0A0D3JJM6"/>
<evidence type="ECO:0000313" key="7">
    <source>
        <dbReference type="Proteomes" id="UP000013827"/>
    </source>
</evidence>